<feature type="transmembrane region" description="Helical" evidence="17">
    <location>
        <begin position="1368"/>
        <end position="1385"/>
    </location>
</feature>
<feature type="region of interest" description="Disordered" evidence="18">
    <location>
        <begin position="635"/>
        <end position="693"/>
    </location>
</feature>
<dbReference type="VEuPathDB" id="FungiDB:PV08_02082"/>
<dbReference type="InterPro" id="IPR032631">
    <property type="entry name" value="P-type_ATPase_N"/>
</dbReference>
<proteinExistence type="inferred from homology"/>
<comment type="cofactor">
    <cofactor evidence="16">
        <name>Mg(2+)</name>
        <dbReference type="ChEBI" id="CHEBI:18420"/>
    </cofactor>
</comment>
<dbReference type="GO" id="GO:0006892">
    <property type="term" value="P:post-Golgi vesicle-mediated transport"/>
    <property type="evidence" value="ECO:0007669"/>
    <property type="project" value="TreeGrafter"/>
</dbReference>
<dbReference type="SUPFAM" id="SSF56784">
    <property type="entry name" value="HAD-like"/>
    <property type="match status" value="1"/>
</dbReference>
<dbReference type="InterPro" id="IPR001757">
    <property type="entry name" value="P_typ_ATPase"/>
</dbReference>
<feature type="binding site" evidence="15">
    <location>
        <position position="603"/>
    </location>
    <ligand>
        <name>ATP</name>
        <dbReference type="ChEBI" id="CHEBI:30616"/>
    </ligand>
</feature>
<dbReference type="GO" id="GO:0140326">
    <property type="term" value="F:ATPase-coupled intramembrane lipid transporter activity"/>
    <property type="evidence" value="ECO:0007669"/>
    <property type="project" value="UniProtKB-EC"/>
</dbReference>
<dbReference type="PROSITE" id="PS00154">
    <property type="entry name" value="ATPASE_E1_E2"/>
    <property type="match status" value="1"/>
</dbReference>
<evidence type="ECO:0000256" key="18">
    <source>
        <dbReference type="SAM" id="MobiDB-lite"/>
    </source>
</evidence>
<dbReference type="GO" id="GO:0005802">
    <property type="term" value="C:trans-Golgi network"/>
    <property type="evidence" value="ECO:0007669"/>
    <property type="project" value="TreeGrafter"/>
</dbReference>
<dbReference type="Pfam" id="PF16209">
    <property type="entry name" value="PhoLip_ATPase_N"/>
    <property type="match status" value="1"/>
</dbReference>
<sequence length="1603" mass="179206">MAVTPPSPPGDQELNRNAPDSPRAGQSNSENAHGAQDSEGELVGTIHNETSRVRFSVELPRSGVEGKAQKDPTVSAQKPASVLKAPSYGRSRGYSLRRSLFAQNIQRQNEDHGASFELGTSDSSLDSRKSKESGHLQYTSITIQETGEESQLAAKSPARLSDPNLDLPLYRRWLSKQSSRVTLWQKARNTYQQARDRIAKANTIPPSVDGRHVRVRVLQLDSPLDERTGKPYIDNLIRSCRYTPWNFVPRQLVAQFGKLANFYFLCVSILQMIPGLSTTGTYTTIVPLLIFVAISMAKEGYDDVRRHRLDKEENERLTKVLHMGNFSQEDGFQAGALEWHEKRWHQVQVGDIVLLTRDCPVPADMVLLHANESSGTAYVETKSLDGETNLKSKKPLADISEACQDTDGIANLSAEFVVEDPNLDLYKFDGRVDMNGRSFPLTNNEVLYRGSVLRNTSSATGIVIYSGEECKIRMNATKNPRVKAPALQAKVNRVVVIVAALVIFMAIILTVAYTIWQKTTEEDSWYLQSAKVPFGHILTSFIIMLNTMLPLSLYVSLEIVKVAQMFLMNDIDMYDPETDTPMEAHTSTINEELGQVSYIFSDKTGTLTNNSMKFRKMTIAGTAWLHDLDLHEDAVGDGGREKLRHKKRGGKGKEISGRKSKQSHAKSTRKSAASATVEKEALSAEVEDRSESLPWKASSGLDMSMETGNTQDLLDYIHHRPQTVFARKTRFFLLSLALCHTCIPEKNDAGDITFQAASPDELALVTAAQDLGYIVTNRDSHTVTIKTYPDNDEDPIYETYEVLDVIEFSSTRKRMSVVVRFPDQRICLISKGADSTLRKLLRLADLASSSVQAAEGRATQRKSVEAQEALRRKSVALSHRSNSVHVADSSPRVSGLTIDKSRTARESIDQWLKEREADPGISRPRRSSQFYSPRPSVQFGSRASETFGSRAQFSSQISPRPSMQVEGVEELVEESLVINEKAVFERCFQHIDDFATEGLRTLLYGFRFLTEDEYSTWREIYESASTSIVDRQSKIEQAAELLETKFELLGATAIEDKLQNGVPDAIDRFRRAGIKLWMLTGDKRETAINIGHSCRLIKDYSTIVVLDHEAGDLHSRMASGFAEIDDEKTAHSVLVIDGQTLTIIEADRASMALFADLAIRADSVICCRASPSQKASLVKTIRTKVKGSVTLAIGDGANDIAMIQEAHLGIGIAGKEGLQAAKTSDYSIGQFRFLLKLVLVHGRWNYVRICKYVLGTFWKEMLFYLVQAIYQRWTGYTGTSLYEPWSLSMFNTLFTSLPVIFMGVFEKDLAASTLLAVPELYNIGQRDRGFNVKLYVWWAGLAACEAVIVYFIMYSIYGMALFTRDQGLYAMGSIAYSGCVVIISLKLQCIELHNKSVAAAIAIFLSVGGWWLWNLILGVIYPQDVIYSVRHGFLDRFGRNLLWWLTLLLVILCVCLLELIIKTIKVAVWPSDVDVFQGFEQDREVRKRFEEAAADLLQQGWDRGTKKSSLELAREEAEQADREAQVQALLDRPRDMNRRKPFVREVSSTSTMQVAKSGQVLPKGGGDGGGQEMEEVPRKSLDAGELFTKGFGAVRRETMQELR</sequence>
<feature type="domain" description="P-type ATPase N-terminal" evidence="20">
    <location>
        <begin position="227"/>
        <end position="285"/>
    </location>
</feature>
<name>A0A0D2A9V2_9EURO</name>
<evidence type="ECO:0000259" key="19">
    <source>
        <dbReference type="Pfam" id="PF00122"/>
    </source>
</evidence>
<keyword evidence="4 17" id="KW-0812">Transmembrane</keyword>
<dbReference type="GeneID" id="27329165"/>
<feature type="compositionally biased region" description="Basic and acidic residues" evidence="18">
    <location>
        <begin position="677"/>
        <end position="691"/>
    </location>
</feature>
<keyword evidence="11 17" id="KW-0472">Membrane</keyword>
<dbReference type="InterPro" id="IPR008250">
    <property type="entry name" value="ATPase_P-typ_transduc_dom_A_sf"/>
</dbReference>
<keyword evidence="6 15" id="KW-0547">Nucleotide-binding</keyword>
<keyword evidence="23" id="KW-1185">Reference proteome</keyword>
<feature type="transmembrane region" description="Helical" evidence="17">
    <location>
        <begin position="494"/>
        <end position="516"/>
    </location>
</feature>
<evidence type="ECO:0000259" key="21">
    <source>
        <dbReference type="Pfam" id="PF16212"/>
    </source>
</evidence>
<feature type="transmembrane region" description="Helical" evidence="17">
    <location>
        <begin position="282"/>
        <end position="301"/>
    </location>
</feature>
<evidence type="ECO:0000256" key="12">
    <source>
        <dbReference type="ARBA" id="ARBA00034036"/>
    </source>
</evidence>
<feature type="binding site" evidence="15">
    <location>
        <position position="604"/>
    </location>
    <ligand>
        <name>ATP</name>
        <dbReference type="ChEBI" id="CHEBI:30616"/>
    </ligand>
</feature>
<evidence type="ECO:0000256" key="8">
    <source>
        <dbReference type="ARBA" id="ARBA00022842"/>
    </source>
</evidence>
<organism evidence="22 23">
    <name type="scientific">Exophiala spinifera</name>
    <dbReference type="NCBI Taxonomy" id="91928"/>
    <lineage>
        <taxon>Eukaryota</taxon>
        <taxon>Fungi</taxon>
        <taxon>Dikarya</taxon>
        <taxon>Ascomycota</taxon>
        <taxon>Pezizomycotina</taxon>
        <taxon>Eurotiomycetes</taxon>
        <taxon>Chaetothyriomycetidae</taxon>
        <taxon>Chaetothyriales</taxon>
        <taxon>Herpotrichiellaceae</taxon>
        <taxon>Exophiala</taxon>
    </lineage>
</organism>
<dbReference type="STRING" id="91928.A0A0D2A9V2"/>
<evidence type="ECO:0000256" key="5">
    <source>
        <dbReference type="ARBA" id="ARBA00022723"/>
    </source>
</evidence>
<dbReference type="PRINTS" id="PR00119">
    <property type="entry name" value="CATATPASE"/>
</dbReference>
<dbReference type="FunFam" id="3.40.50.1000:FF:000172">
    <property type="entry name" value="Phospholipid-transporting ATPase"/>
    <property type="match status" value="1"/>
</dbReference>
<dbReference type="InterPro" id="IPR023214">
    <property type="entry name" value="HAD_sf"/>
</dbReference>
<dbReference type="EMBL" id="KN847492">
    <property type="protein sequence ID" value="KIW21502.1"/>
    <property type="molecule type" value="Genomic_DNA"/>
</dbReference>
<keyword evidence="9 17" id="KW-1278">Translocase</keyword>
<feature type="region of interest" description="Disordered" evidence="18">
    <location>
        <begin position="1556"/>
        <end position="1582"/>
    </location>
</feature>
<feature type="active site" description="4-aspartylphosphate intermediate" evidence="14">
    <location>
        <position position="602"/>
    </location>
</feature>
<dbReference type="InterPro" id="IPR006539">
    <property type="entry name" value="P-type_ATPase_IV"/>
</dbReference>
<dbReference type="OrthoDB" id="377733at2759"/>
<keyword evidence="8 16" id="KW-0460">Magnesium</keyword>
<dbReference type="Gene3D" id="3.40.50.1000">
    <property type="entry name" value="HAD superfamily/HAD-like"/>
    <property type="match status" value="2"/>
</dbReference>
<feature type="transmembrane region" description="Helical" evidence="17">
    <location>
        <begin position="536"/>
        <end position="557"/>
    </location>
</feature>
<evidence type="ECO:0000256" key="3">
    <source>
        <dbReference type="ARBA" id="ARBA00008109"/>
    </source>
</evidence>
<dbReference type="NCBIfam" id="TIGR01652">
    <property type="entry name" value="ATPase-Plipid"/>
    <property type="match status" value="2"/>
</dbReference>
<reference evidence="22 23" key="1">
    <citation type="submission" date="2015-01" db="EMBL/GenBank/DDBJ databases">
        <title>The Genome Sequence of Exophiala spinifera CBS89968.</title>
        <authorList>
            <consortium name="The Broad Institute Genomics Platform"/>
            <person name="Cuomo C."/>
            <person name="de Hoog S."/>
            <person name="Gorbushina A."/>
            <person name="Stielow B."/>
            <person name="Teixiera M."/>
            <person name="Abouelleil A."/>
            <person name="Chapman S.B."/>
            <person name="Priest M."/>
            <person name="Young S.K."/>
            <person name="Wortman J."/>
            <person name="Nusbaum C."/>
            <person name="Birren B."/>
        </authorList>
    </citation>
    <scope>NUCLEOTIDE SEQUENCE [LARGE SCALE GENOMIC DNA]</scope>
    <source>
        <strain evidence="22 23">CBS 89968</strain>
    </source>
</reference>
<dbReference type="InterPro" id="IPR023298">
    <property type="entry name" value="ATPase_P-typ_TM_dom_sf"/>
</dbReference>
<dbReference type="SUPFAM" id="SSF81660">
    <property type="entry name" value="Metal cation-transporting ATPase, ATP-binding domain N"/>
    <property type="match status" value="1"/>
</dbReference>
<feature type="region of interest" description="Disordered" evidence="18">
    <location>
        <begin position="107"/>
        <end position="134"/>
    </location>
</feature>
<dbReference type="SUPFAM" id="SSF81665">
    <property type="entry name" value="Calcium ATPase, transmembrane domain M"/>
    <property type="match status" value="1"/>
</dbReference>
<evidence type="ECO:0000259" key="20">
    <source>
        <dbReference type="Pfam" id="PF16209"/>
    </source>
</evidence>
<feature type="binding site" evidence="15">
    <location>
        <position position="602"/>
    </location>
    <ligand>
        <name>ATP</name>
        <dbReference type="ChEBI" id="CHEBI:30616"/>
    </ligand>
</feature>
<dbReference type="HOGENOM" id="CLU_000846_5_2_1"/>
<feature type="compositionally biased region" description="Basic and acidic residues" evidence="18">
    <location>
        <begin position="125"/>
        <end position="134"/>
    </location>
</feature>
<dbReference type="GO" id="GO:0045332">
    <property type="term" value="P:phospholipid translocation"/>
    <property type="evidence" value="ECO:0007669"/>
    <property type="project" value="TreeGrafter"/>
</dbReference>
<feature type="domain" description="P-type ATPase A" evidence="19">
    <location>
        <begin position="338"/>
        <end position="418"/>
    </location>
</feature>
<dbReference type="InterPro" id="IPR036412">
    <property type="entry name" value="HAD-like_sf"/>
</dbReference>
<feature type="compositionally biased region" description="Basic residues" evidence="18">
    <location>
        <begin position="658"/>
        <end position="669"/>
    </location>
</feature>
<evidence type="ECO:0000256" key="6">
    <source>
        <dbReference type="ARBA" id="ARBA00022741"/>
    </source>
</evidence>
<comment type="catalytic activity">
    <reaction evidence="13">
        <text>a 1,2-diacyl-sn-glycero-3-phosphoethanolamine(out) + ATP + H2O = a 1,2-diacyl-sn-glycero-3-phosphoethanolamine(in) + ADP + phosphate + H(+)</text>
        <dbReference type="Rhea" id="RHEA:66132"/>
        <dbReference type="ChEBI" id="CHEBI:15377"/>
        <dbReference type="ChEBI" id="CHEBI:15378"/>
        <dbReference type="ChEBI" id="CHEBI:30616"/>
        <dbReference type="ChEBI" id="CHEBI:43474"/>
        <dbReference type="ChEBI" id="CHEBI:64612"/>
        <dbReference type="ChEBI" id="CHEBI:456216"/>
    </reaction>
    <physiologicalReaction direction="left-to-right" evidence="13">
        <dbReference type="Rhea" id="RHEA:66133"/>
    </physiologicalReaction>
</comment>
<dbReference type="SUPFAM" id="SSF81653">
    <property type="entry name" value="Calcium ATPase, transduction domain A"/>
    <property type="match status" value="1"/>
</dbReference>
<dbReference type="GO" id="GO:0032456">
    <property type="term" value="P:endocytic recycling"/>
    <property type="evidence" value="ECO:0007669"/>
    <property type="project" value="TreeGrafter"/>
</dbReference>
<evidence type="ECO:0000256" key="13">
    <source>
        <dbReference type="ARBA" id="ARBA00049128"/>
    </source>
</evidence>
<dbReference type="GO" id="GO:0016887">
    <property type="term" value="F:ATP hydrolysis activity"/>
    <property type="evidence" value="ECO:0007669"/>
    <property type="project" value="InterPro"/>
</dbReference>
<evidence type="ECO:0000256" key="7">
    <source>
        <dbReference type="ARBA" id="ARBA00022840"/>
    </source>
</evidence>
<dbReference type="Pfam" id="PF13246">
    <property type="entry name" value="Cation_ATPase"/>
    <property type="match status" value="1"/>
</dbReference>
<dbReference type="RefSeq" id="XP_016241718.1">
    <property type="nucleotide sequence ID" value="XM_016376442.1"/>
</dbReference>
<evidence type="ECO:0000256" key="17">
    <source>
        <dbReference type="RuleBase" id="RU362033"/>
    </source>
</evidence>
<dbReference type="PANTHER" id="PTHR24092:SF174">
    <property type="entry name" value="PHOSPHOLIPID-TRANSPORTING ATPASE DNF3-RELATED"/>
    <property type="match status" value="1"/>
</dbReference>
<feature type="transmembrane region" description="Helical" evidence="17">
    <location>
        <begin position="1335"/>
        <end position="1356"/>
    </location>
</feature>
<feature type="binding site" evidence="16">
    <location>
        <position position="602"/>
    </location>
    <ligand>
        <name>Mg(2+)</name>
        <dbReference type="ChEBI" id="CHEBI:18420"/>
    </ligand>
</feature>
<evidence type="ECO:0000256" key="4">
    <source>
        <dbReference type="ARBA" id="ARBA00022692"/>
    </source>
</evidence>
<dbReference type="NCBIfam" id="TIGR01494">
    <property type="entry name" value="ATPase_P-type"/>
    <property type="match status" value="1"/>
</dbReference>
<feature type="transmembrane region" description="Helical" evidence="17">
    <location>
        <begin position="1397"/>
        <end position="1421"/>
    </location>
</feature>
<evidence type="ECO:0000256" key="9">
    <source>
        <dbReference type="ARBA" id="ARBA00022967"/>
    </source>
</evidence>
<feature type="binding site" evidence="15">
    <location>
        <position position="831"/>
    </location>
    <ligand>
        <name>ATP</name>
        <dbReference type="ChEBI" id="CHEBI:30616"/>
    </ligand>
</feature>
<evidence type="ECO:0000313" key="22">
    <source>
        <dbReference type="EMBL" id="KIW21502.1"/>
    </source>
</evidence>
<dbReference type="PANTHER" id="PTHR24092">
    <property type="entry name" value="PROBABLE PHOSPHOLIPID-TRANSPORTING ATPASE"/>
    <property type="match status" value="1"/>
</dbReference>
<dbReference type="Proteomes" id="UP000053328">
    <property type="component" value="Unassembled WGS sequence"/>
</dbReference>
<comment type="subcellular location">
    <subcellularLocation>
        <location evidence="2">Endomembrane system</location>
    </subcellularLocation>
    <subcellularLocation>
        <location evidence="1 17">Membrane</location>
        <topology evidence="1 17">Multi-pass membrane protein</topology>
    </subcellularLocation>
</comment>
<dbReference type="InterPro" id="IPR018303">
    <property type="entry name" value="ATPase_P-typ_P_site"/>
</dbReference>
<dbReference type="Pfam" id="PF16212">
    <property type="entry name" value="PhoLip_ATPase_C"/>
    <property type="match status" value="1"/>
</dbReference>
<dbReference type="Pfam" id="PF00122">
    <property type="entry name" value="E1-E2_ATPase"/>
    <property type="match status" value="1"/>
</dbReference>
<evidence type="ECO:0000313" key="23">
    <source>
        <dbReference type="Proteomes" id="UP000053328"/>
    </source>
</evidence>
<feature type="region of interest" description="Disordered" evidence="18">
    <location>
        <begin position="1"/>
        <end position="88"/>
    </location>
</feature>
<protein>
    <recommendedName>
        <fullName evidence="17">Phospholipid-transporting ATPase</fullName>
        <ecNumber evidence="17">7.6.2.1</ecNumber>
    </recommendedName>
</protein>
<feature type="binding site" evidence="16">
    <location>
        <position position="604"/>
    </location>
    <ligand>
        <name>Mg(2+)</name>
        <dbReference type="ChEBI" id="CHEBI:18420"/>
    </ligand>
</feature>
<evidence type="ECO:0000256" key="16">
    <source>
        <dbReference type="PIRSR" id="PIRSR606539-3"/>
    </source>
</evidence>
<comment type="catalytic activity">
    <reaction evidence="12 17">
        <text>ATP + H2O + phospholipidSide 1 = ADP + phosphate + phospholipidSide 2.</text>
        <dbReference type="EC" id="7.6.2.1"/>
    </reaction>
</comment>
<evidence type="ECO:0000256" key="15">
    <source>
        <dbReference type="PIRSR" id="PIRSR606539-2"/>
    </source>
</evidence>
<feature type="domain" description="P-type ATPase C-terminal" evidence="21">
    <location>
        <begin position="1222"/>
        <end position="1471"/>
    </location>
</feature>
<accession>A0A0D2A9V2</accession>
<gene>
    <name evidence="22" type="ORF">PV08_02082</name>
</gene>
<evidence type="ECO:0000256" key="14">
    <source>
        <dbReference type="PIRSR" id="PIRSR606539-1"/>
    </source>
</evidence>
<keyword evidence="7 15" id="KW-0067">ATP-binding</keyword>
<feature type="binding site" evidence="15">
    <location>
        <position position="761"/>
    </location>
    <ligand>
        <name>ATP</name>
        <dbReference type="ChEBI" id="CHEBI:30616"/>
    </ligand>
</feature>
<feature type="binding site" evidence="15">
    <location>
        <position position="808"/>
    </location>
    <ligand>
        <name>ATP</name>
        <dbReference type="ChEBI" id="CHEBI:30616"/>
    </ligand>
</feature>
<dbReference type="GO" id="GO:0005886">
    <property type="term" value="C:plasma membrane"/>
    <property type="evidence" value="ECO:0007669"/>
    <property type="project" value="TreeGrafter"/>
</dbReference>
<evidence type="ECO:0000256" key="1">
    <source>
        <dbReference type="ARBA" id="ARBA00004141"/>
    </source>
</evidence>
<dbReference type="GO" id="GO:0000287">
    <property type="term" value="F:magnesium ion binding"/>
    <property type="evidence" value="ECO:0007669"/>
    <property type="project" value="UniProtKB-UniRule"/>
</dbReference>
<dbReference type="InterPro" id="IPR023299">
    <property type="entry name" value="ATPase_P-typ_cyto_dom_N"/>
</dbReference>
<dbReference type="Gene3D" id="2.70.150.10">
    <property type="entry name" value="Calcium-transporting ATPase, cytoplasmic transduction domain A"/>
    <property type="match status" value="1"/>
</dbReference>
<feature type="region of interest" description="Disordered" evidence="18">
    <location>
        <begin position="914"/>
        <end position="941"/>
    </location>
</feature>
<comment type="similarity">
    <text evidence="3 17">Belongs to the cation transport ATPase (P-type) (TC 3.A.3) family. Type IV subfamily.</text>
</comment>
<keyword evidence="10 17" id="KW-1133">Transmembrane helix</keyword>
<evidence type="ECO:0000256" key="10">
    <source>
        <dbReference type="ARBA" id="ARBA00022989"/>
    </source>
</evidence>
<evidence type="ECO:0000256" key="2">
    <source>
        <dbReference type="ARBA" id="ARBA00004308"/>
    </source>
</evidence>
<dbReference type="InterPro" id="IPR059000">
    <property type="entry name" value="ATPase_P-type_domA"/>
</dbReference>
<dbReference type="GO" id="GO:0005524">
    <property type="term" value="F:ATP binding"/>
    <property type="evidence" value="ECO:0007669"/>
    <property type="project" value="UniProtKB-UniRule"/>
</dbReference>
<keyword evidence="5 16" id="KW-0479">Metal-binding</keyword>
<feature type="transmembrane region" description="Helical" evidence="17">
    <location>
        <begin position="1441"/>
        <end position="1461"/>
    </location>
</feature>
<dbReference type="InterPro" id="IPR032630">
    <property type="entry name" value="P_typ_ATPase_c"/>
</dbReference>
<dbReference type="Gene3D" id="3.40.1110.10">
    <property type="entry name" value="Calcium-transporting ATPase, cytoplasmic domain N"/>
    <property type="match status" value="2"/>
</dbReference>
<dbReference type="EC" id="7.6.2.1" evidence="17"/>
<evidence type="ECO:0000256" key="11">
    <source>
        <dbReference type="ARBA" id="ARBA00023136"/>
    </source>
</evidence>